<evidence type="ECO:0000313" key="6">
    <source>
        <dbReference type="Proteomes" id="UP000441208"/>
    </source>
</evidence>
<feature type="region of interest" description="Disordered" evidence="1">
    <location>
        <begin position="36"/>
        <end position="60"/>
    </location>
</feature>
<dbReference type="EMBL" id="QXFX01000951">
    <property type="protein sequence ID" value="KAE9100055.1"/>
    <property type="molecule type" value="Genomic_DNA"/>
</dbReference>
<name>A0A6A3RMQ9_9STRA</name>
<organism evidence="3 6">
    <name type="scientific">Phytophthora fragariae</name>
    <dbReference type="NCBI Taxonomy" id="53985"/>
    <lineage>
        <taxon>Eukaryota</taxon>
        <taxon>Sar</taxon>
        <taxon>Stramenopiles</taxon>
        <taxon>Oomycota</taxon>
        <taxon>Peronosporomycetes</taxon>
        <taxon>Peronosporales</taxon>
        <taxon>Peronosporaceae</taxon>
        <taxon>Phytophthora</taxon>
    </lineage>
</organism>
<evidence type="ECO:0000313" key="8">
    <source>
        <dbReference type="Proteomes" id="UP000476176"/>
    </source>
</evidence>
<evidence type="ECO:0000313" key="3">
    <source>
        <dbReference type="EMBL" id="KAE9099879.1"/>
    </source>
</evidence>
<feature type="compositionally biased region" description="Polar residues" evidence="1">
    <location>
        <begin position="44"/>
        <end position="60"/>
    </location>
</feature>
<dbReference type="Proteomes" id="UP000441208">
    <property type="component" value="Unassembled WGS sequence"/>
</dbReference>
<reference evidence="3 6" key="1">
    <citation type="submission" date="2018-08" db="EMBL/GenBank/DDBJ databases">
        <title>Genomic investigation of the strawberry pathogen Phytophthora fragariae indicates pathogenicity is determined by transcriptional variation in three key races.</title>
        <authorList>
            <person name="Adams T.M."/>
            <person name="Armitage A.D."/>
            <person name="Sobczyk M.K."/>
            <person name="Bates H.J."/>
            <person name="Dunwell J.M."/>
            <person name="Nellist C.F."/>
            <person name="Harrison R.J."/>
        </authorList>
    </citation>
    <scope>NUCLEOTIDE SEQUENCE [LARGE SCALE GENOMIC DNA]</scope>
    <source>
        <strain evidence="5 8">BC-23</strain>
        <strain evidence="3 6">NOV-71</strain>
        <strain evidence="4 9">ONT-3</strain>
        <strain evidence="2 7">SCRP245</strain>
    </source>
</reference>
<protein>
    <submittedName>
        <fullName evidence="3">Uncharacterized protein</fullName>
    </submittedName>
</protein>
<evidence type="ECO:0000256" key="1">
    <source>
        <dbReference type="SAM" id="MobiDB-lite"/>
    </source>
</evidence>
<dbReference type="Proteomes" id="UP000488956">
    <property type="component" value="Unassembled WGS sequence"/>
</dbReference>
<evidence type="ECO:0000313" key="4">
    <source>
        <dbReference type="EMBL" id="KAE9100055.1"/>
    </source>
</evidence>
<sequence>MRVRAVGMTACVTATRCCSHRRGGCLRCVDQQDAEEPSGDEASVTDQSVSNTDQPASVTNCVAPADDGPVYYSIYGKNYGLGASRGVAKGWLRQGD</sequence>
<evidence type="ECO:0000313" key="7">
    <source>
        <dbReference type="Proteomes" id="UP000460718"/>
    </source>
</evidence>
<evidence type="ECO:0000313" key="2">
    <source>
        <dbReference type="EMBL" id="KAE9001140.1"/>
    </source>
</evidence>
<comment type="caution">
    <text evidence="3">The sequence shown here is derived from an EMBL/GenBank/DDBJ whole genome shotgun (WGS) entry which is preliminary data.</text>
</comment>
<dbReference type="EMBL" id="QXFW01000874">
    <property type="protein sequence ID" value="KAE9001140.1"/>
    <property type="molecule type" value="Genomic_DNA"/>
</dbReference>
<dbReference type="Proteomes" id="UP000476176">
    <property type="component" value="Unassembled WGS sequence"/>
</dbReference>
<evidence type="ECO:0000313" key="5">
    <source>
        <dbReference type="EMBL" id="KAE9215321.1"/>
    </source>
</evidence>
<gene>
    <name evidence="5" type="ORF">PF004_g14793</name>
    <name evidence="3" type="ORF">PF007_g15716</name>
    <name evidence="4" type="ORF">PF010_g14954</name>
    <name evidence="2" type="ORF">PF011_g13882</name>
</gene>
<accession>A0A6A3RMQ9</accession>
<dbReference type="AlphaFoldDB" id="A0A6A3RMQ9"/>
<dbReference type="Proteomes" id="UP000460718">
    <property type="component" value="Unassembled WGS sequence"/>
</dbReference>
<evidence type="ECO:0000313" key="9">
    <source>
        <dbReference type="Proteomes" id="UP000488956"/>
    </source>
</evidence>
<proteinExistence type="predicted"/>
<dbReference type="EMBL" id="QXGC01000959">
    <property type="protein sequence ID" value="KAE9215321.1"/>
    <property type="molecule type" value="Genomic_DNA"/>
</dbReference>
<dbReference type="EMBL" id="QXFZ01000975">
    <property type="protein sequence ID" value="KAE9099879.1"/>
    <property type="molecule type" value="Genomic_DNA"/>
</dbReference>